<dbReference type="GeneID" id="37119229"/>
<dbReference type="OrthoDB" id="4499144at2759"/>
<protein>
    <submittedName>
        <fullName evidence="2">Uncharacterized protein</fullName>
    </submittedName>
</protein>
<organism evidence="2 3">
    <name type="scientific">Aspergillus sclerotioniger CBS 115572</name>
    <dbReference type="NCBI Taxonomy" id="1450535"/>
    <lineage>
        <taxon>Eukaryota</taxon>
        <taxon>Fungi</taxon>
        <taxon>Dikarya</taxon>
        <taxon>Ascomycota</taxon>
        <taxon>Pezizomycotina</taxon>
        <taxon>Eurotiomycetes</taxon>
        <taxon>Eurotiomycetidae</taxon>
        <taxon>Eurotiales</taxon>
        <taxon>Aspergillaceae</taxon>
        <taxon>Aspergillus</taxon>
        <taxon>Aspergillus subgen. Circumdati</taxon>
    </lineage>
</organism>
<gene>
    <name evidence="2" type="ORF">BO94DRAFT_622557</name>
</gene>
<accession>A0A317X0N4</accession>
<comment type="caution">
    <text evidence="2">The sequence shown here is derived from an EMBL/GenBank/DDBJ whole genome shotgun (WGS) entry which is preliminary data.</text>
</comment>
<dbReference type="Proteomes" id="UP000246702">
    <property type="component" value="Unassembled WGS sequence"/>
</dbReference>
<dbReference type="RefSeq" id="XP_025469459.1">
    <property type="nucleotide sequence ID" value="XM_025617086.1"/>
</dbReference>
<evidence type="ECO:0000256" key="1">
    <source>
        <dbReference type="SAM" id="MobiDB-lite"/>
    </source>
</evidence>
<dbReference type="AlphaFoldDB" id="A0A317X0N4"/>
<keyword evidence="3" id="KW-1185">Reference proteome</keyword>
<reference evidence="2 3" key="1">
    <citation type="submission" date="2016-12" db="EMBL/GenBank/DDBJ databases">
        <title>The genomes of Aspergillus section Nigri reveals drivers in fungal speciation.</title>
        <authorList>
            <consortium name="DOE Joint Genome Institute"/>
            <person name="Vesth T.C."/>
            <person name="Nybo J."/>
            <person name="Theobald S."/>
            <person name="Brandl J."/>
            <person name="Frisvad J.C."/>
            <person name="Nielsen K.F."/>
            <person name="Lyhne E.K."/>
            <person name="Kogle M.E."/>
            <person name="Kuo A."/>
            <person name="Riley R."/>
            <person name="Clum A."/>
            <person name="Nolan M."/>
            <person name="Lipzen A."/>
            <person name="Salamov A."/>
            <person name="Henrissat B."/>
            <person name="Wiebenga A."/>
            <person name="De Vries R.P."/>
            <person name="Grigoriev I.V."/>
            <person name="Mortensen U.H."/>
            <person name="Andersen M.R."/>
            <person name="Baker S.E."/>
        </authorList>
    </citation>
    <scope>NUCLEOTIDE SEQUENCE [LARGE SCALE GENOMIC DNA]</scope>
    <source>
        <strain evidence="2 3">CBS 115572</strain>
    </source>
</reference>
<sequence length="325" mass="37920">MQTANPLRYPNPQPLPNSLNPLYQFYPRLGGEVTGALSPYFPGNRIVLRLHRPSRMQTVICKVIHVFEPFDIACIISVTLEQPPKGLEGLLIVRIYDRRFAIAQRLRHRCEYWSHDIEVGFRDFIRDRDSSVYFESPSTEVLDGEVSERWCIGRREARFNAVMQKYYTTELETYHKVKDLQGRYIPGCFGTVHLPWEVQGKPGYPLRWSCPGLLVQYITGFPLERLAYYMPRQGWQSVCEDAAQVEKILKDRGLQDLDTNPKNFVVWPENPRGPFKVMMLNLVRRNIPKNGTDDLEMRPVKPEPDTKKFRESTTPEILDGDFRIR</sequence>
<name>A0A317X0N4_9EURO</name>
<proteinExistence type="predicted"/>
<dbReference type="EMBL" id="MSFK01000008">
    <property type="protein sequence ID" value="PWY91731.1"/>
    <property type="molecule type" value="Genomic_DNA"/>
</dbReference>
<evidence type="ECO:0000313" key="2">
    <source>
        <dbReference type="EMBL" id="PWY91731.1"/>
    </source>
</evidence>
<feature type="compositionally biased region" description="Basic and acidic residues" evidence="1">
    <location>
        <begin position="291"/>
        <end position="313"/>
    </location>
</feature>
<dbReference type="STRING" id="1450535.A0A317X0N4"/>
<feature type="region of interest" description="Disordered" evidence="1">
    <location>
        <begin position="291"/>
        <end position="325"/>
    </location>
</feature>
<evidence type="ECO:0000313" key="3">
    <source>
        <dbReference type="Proteomes" id="UP000246702"/>
    </source>
</evidence>